<feature type="domain" description="Sdz-33 F-box" evidence="1">
    <location>
        <begin position="58"/>
        <end position="113"/>
    </location>
</feature>
<comment type="caution">
    <text evidence="2">The sequence shown here is derived from an EMBL/GenBank/DDBJ whole genome shotgun (WGS) entry which is preliminary data.</text>
</comment>
<dbReference type="GeneID" id="78773534"/>
<dbReference type="RefSeq" id="XP_053592494.1">
    <property type="nucleotide sequence ID" value="XM_053723849.1"/>
</dbReference>
<accession>A0A6A5HTR1</accession>
<organism evidence="2 3">
    <name type="scientific">Caenorhabditis remanei</name>
    <name type="common">Caenorhabditis vulgaris</name>
    <dbReference type="NCBI Taxonomy" id="31234"/>
    <lineage>
        <taxon>Eukaryota</taxon>
        <taxon>Metazoa</taxon>
        <taxon>Ecdysozoa</taxon>
        <taxon>Nematoda</taxon>
        <taxon>Chromadorea</taxon>
        <taxon>Rhabditida</taxon>
        <taxon>Rhabditina</taxon>
        <taxon>Rhabditomorpha</taxon>
        <taxon>Rhabditoidea</taxon>
        <taxon>Rhabditidae</taxon>
        <taxon>Peloderinae</taxon>
        <taxon>Caenorhabditis</taxon>
    </lineage>
</organism>
<dbReference type="PANTHER" id="PTHR21503">
    <property type="entry name" value="F-BOX-CONTAINING HYPOTHETICAL PROTEIN C.ELEGANS"/>
    <property type="match status" value="1"/>
</dbReference>
<evidence type="ECO:0000313" key="3">
    <source>
        <dbReference type="Proteomes" id="UP000483820"/>
    </source>
</evidence>
<proteinExistence type="predicted"/>
<dbReference type="CTD" id="78773534"/>
<evidence type="ECO:0000313" key="2">
    <source>
        <dbReference type="EMBL" id="KAF1771338.1"/>
    </source>
</evidence>
<dbReference type="AlphaFoldDB" id="A0A6A5HTR1"/>
<protein>
    <recommendedName>
        <fullName evidence="1">Sdz-33 F-box domain-containing protein</fullName>
    </recommendedName>
</protein>
<dbReference type="InterPro" id="IPR012885">
    <property type="entry name" value="F-box_Sdz-33"/>
</dbReference>
<dbReference type="PANTHER" id="PTHR21503:SF52">
    <property type="entry name" value="F-BOX DOMAIN-CONTAINING PROTEIN"/>
    <property type="match status" value="1"/>
</dbReference>
<reference evidence="2 3" key="1">
    <citation type="submission" date="2019-12" db="EMBL/GenBank/DDBJ databases">
        <title>Chromosome-level assembly of the Caenorhabditis remanei genome.</title>
        <authorList>
            <person name="Teterina A.A."/>
            <person name="Willis J.H."/>
            <person name="Phillips P.C."/>
        </authorList>
    </citation>
    <scope>NUCLEOTIDE SEQUENCE [LARGE SCALE GENOMIC DNA]</scope>
    <source>
        <strain evidence="2 3">PX506</strain>
        <tissue evidence="2">Whole organism</tissue>
    </source>
</reference>
<dbReference type="Proteomes" id="UP000483820">
    <property type="component" value="Chromosome I"/>
</dbReference>
<dbReference type="EMBL" id="WUAV01000001">
    <property type="protein sequence ID" value="KAF1771338.1"/>
    <property type="molecule type" value="Genomic_DNA"/>
</dbReference>
<dbReference type="KEGG" id="crq:GCK72_003164"/>
<evidence type="ECO:0000259" key="1">
    <source>
        <dbReference type="Pfam" id="PF07735"/>
    </source>
</evidence>
<dbReference type="Pfam" id="PF07735">
    <property type="entry name" value="FBA_2"/>
    <property type="match status" value="1"/>
</dbReference>
<name>A0A6A5HTR1_CAERE</name>
<gene>
    <name evidence="2" type="ORF">GCK72_003164</name>
</gene>
<sequence length="164" mass="18872">MLFDLQVEFKMLAIRHNGSEDENLLFNEMSSNFGLIEYLSISNVYDHSFRLVFTSWPQEITIMRSAWFTLKYVLACTCTRITLKGSRLGNKDLDEVLRKWKAGGFGNMERLKIYSKNIKNNRTKILGMSLSELEGKVIQSENGLKKATITTNVRSIEMSVTPFE</sequence>